<comment type="caution">
    <text evidence="1">The sequence shown here is derived from an EMBL/GenBank/DDBJ whole genome shotgun (WGS) entry which is preliminary data.</text>
</comment>
<dbReference type="Proteomes" id="UP001595887">
    <property type="component" value="Unassembled WGS sequence"/>
</dbReference>
<gene>
    <name evidence="1" type="ORF">ACFOWX_06260</name>
</gene>
<organism evidence="1 2">
    <name type="scientific">Sphingorhabdus arenilitoris</name>
    <dbReference type="NCBI Taxonomy" id="1490041"/>
    <lineage>
        <taxon>Bacteria</taxon>
        <taxon>Pseudomonadati</taxon>
        <taxon>Pseudomonadota</taxon>
        <taxon>Alphaproteobacteria</taxon>
        <taxon>Sphingomonadales</taxon>
        <taxon>Sphingomonadaceae</taxon>
        <taxon>Sphingorhabdus</taxon>
    </lineage>
</organism>
<dbReference type="EMBL" id="JBHSDH010000013">
    <property type="protein sequence ID" value="MFC4292015.1"/>
    <property type="molecule type" value="Genomic_DNA"/>
</dbReference>
<sequence length="239" mass="25434">MDNLARPASAHADSSQDFAGKLIASILQSGSSATIAPIQKFLNDSKNAKDLRSSVKALRPALIADIAHFLCISHGRHPGIVDHAATKIIDGPARPWLVQAMDGFAAERVYLNNLTVAAGPITRQAGQEKITAIITAQSKSFEMLATSDRKGTAAGAAIAFVLDWTAARVILDECALALSIEPAGLELPDRAACADLAEALGQDKAKQRAMTFGSEQLLAQQIGLWQLIAARHHENMHRS</sequence>
<name>A0ABV8RHS9_9SPHN</name>
<accession>A0ABV8RHS9</accession>
<protein>
    <submittedName>
        <fullName evidence="1">DUF6975 family protein</fullName>
    </submittedName>
</protein>
<proteinExistence type="predicted"/>
<dbReference type="RefSeq" id="WP_381422349.1">
    <property type="nucleotide sequence ID" value="NZ_JBHSDH010000013.1"/>
</dbReference>
<evidence type="ECO:0000313" key="1">
    <source>
        <dbReference type="EMBL" id="MFC4292015.1"/>
    </source>
</evidence>
<reference evidence="2" key="1">
    <citation type="journal article" date="2019" name="Int. J. Syst. Evol. Microbiol.">
        <title>The Global Catalogue of Microorganisms (GCM) 10K type strain sequencing project: providing services to taxonomists for standard genome sequencing and annotation.</title>
        <authorList>
            <consortium name="The Broad Institute Genomics Platform"/>
            <consortium name="The Broad Institute Genome Sequencing Center for Infectious Disease"/>
            <person name="Wu L."/>
            <person name="Ma J."/>
        </authorList>
    </citation>
    <scope>NUCLEOTIDE SEQUENCE [LARGE SCALE GENOMIC DNA]</scope>
    <source>
        <strain evidence="2">CECT 8531</strain>
    </source>
</reference>
<dbReference type="Pfam" id="PF22391">
    <property type="entry name" value="DUF6975"/>
    <property type="match status" value="1"/>
</dbReference>
<evidence type="ECO:0000313" key="2">
    <source>
        <dbReference type="Proteomes" id="UP001595887"/>
    </source>
</evidence>
<keyword evidence="2" id="KW-1185">Reference proteome</keyword>
<dbReference type="InterPro" id="IPR054248">
    <property type="entry name" value="DUF6975"/>
</dbReference>